<reference evidence="2 3" key="1">
    <citation type="submission" date="2018-09" db="EMBL/GenBank/DDBJ databases">
        <title>YIM PH21274 draft genome.</title>
        <authorList>
            <person name="Miao C."/>
        </authorList>
    </citation>
    <scope>NUCLEOTIDE SEQUENCE [LARGE SCALE GENOMIC DNA]</scope>
    <source>
        <strain evidence="2 3">YIM PH 21724</strain>
    </source>
</reference>
<keyword evidence="1" id="KW-0472">Membrane</keyword>
<feature type="transmembrane region" description="Helical" evidence="1">
    <location>
        <begin position="52"/>
        <end position="74"/>
    </location>
</feature>
<evidence type="ECO:0000313" key="2">
    <source>
        <dbReference type="EMBL" id="RJO78791.1"/>
    </source>
</evidence>
<dbReference type="Proteomes" id="UP000266677">
    <property type="component" value="Unassembled WGS sequence"/>
</dbReference>
<keyword evidence="1" id="KW-0812">Transmembrane</keyword>
<protein>
    <recommendedName>
        <fullName evidence="4">Integral membrane protein</fullName>
    </recommendedName>
</protein>
<accession>A0A3A4KUL8</accession>
<dbReference type="EMBL" id="QZFU01000012">
    <property type="protein sequence ID" value="RJO78791.1"/>
    <property type="molecule type" value="Genomic_DNA"/>
</dbReference>
<gene>
    <name evidence="2" type="ORF">D5S18_04495</name>
</gene>
<evidence type="ECO:0000256" key="1">
    <source>
        <dbReference type="SAM" id="Phobius"/>
    </source>
</evidence>
<keyword evidence="3" id="KW-1185">Reference proteome</keyword>
<sequence>MTNSSKTPSPSGAPRRSGGWLLRLALGLFGIGLLAIVGIFLTSVFGGHDPGVWLYLVAMLTPIGFLLAIGYALWSGRRVR</sequence>
<organism evidence="2 3">
    <name type="scientific">Nocardia panacis</name>
    <dbReference type="NCBI Taxonomy" id="2340916"/>
    <lineage>
        <taxon>Bacteria</taxon>
        <taxon>Bacillati</taxon>
        <taxon>Actinomycetota</taxon>
        <taxon>Actinomycetes</taxon>
        <taxon>Mycobacteriales</taxon>
        <taxon>Nocardiaceae</taxon>
        <taxon>Nocardia</taxon>
    </lineage>
</organism>
<keyword evidence="1" id="KW-1133">Transmembrane helix</keyword>
<feature type="transmembrane region" description="Helical" evidence="1">
    <location>
        <begin position="21"/>
        <end position="46"/>
    </location>
</feature>
<dbReference type="RefSeq" id="WP_120038261.1">
    <property type="nucleotide sequence ID" value="NZ_QZFU01000012.1"/>
</dbReference>
<evidence type="ECO:0000313" key="3">
    <source>
        <dbReference type="Proteomes" id="UP000266677"/>
    </source>
</evidence>
<comment type="caution">
    <text evidence="2">The sequence shown here is derived from an EMBL/GenBank/DDBJ whole genome shotgun (WGS) entry which is preliminary data.</text>
</comment>
<proteinExistence type="predicted"/>
<evidence type="ECO:0008006" key="4">
    <source>
        <dbReference type="Google" id="ProtNLM"/>
    </source>
</evidence>
<name>A0A3A4KUL8_9NOCA</name>
<dbReference type="AlphaFoldDB" id="A0A3A4KUL8"/>
<dbReference type="OrthoDB" id="4570424at2"/>